<evidence type="ECO:0000256" key="3">
    <source>
        <dbReference type="ARBA" id="ARBA00023004"/>
    </source>
</evidence>
<keyword evidence="4" id="KW-0411">Iron-sulfur</keyword>
<dbReference type="PROSITE" id="PS51918">
    <property type="entry name" value="RADICAL_SAM"/>
    <property type="match status" value="1"/>
</dbReference>
<dbReference type="RefSeq" id="WP_222975513.1">
    <property type="nucleotide sequence ID" value="NZ_JAINVZ010000004.1"/>
</dbReference>
<dbReference type="InterPro" id="IPR013785">
    <property type="entry name" value="Aldolase_TIM"/>
</dbReference>
<protein>
    <submittedName>
        <fullName evidence="6">Radical SAM protein</fullName>
    </submittedName>
</protein>
<dbReference type="SFLD" id="SFLDS00029">
    <property type="entry name" value="Radical_SAM"/>
    <property type="match status" value="1"/>
</dbReference>
<feature type="domain" description="Radical SAM core" evidence="5">
    <location>
        <begin position="5"/>
        <end position="222"/>
    </location>
</feature>
<dbReference type="PANTHER" id="PTHR11228:SF7">
    <property type="entry name" value="PQQA PEPTIDE CYCLASE"/>
    <property type="match status" value="1"/>
</dbReference>
<evidence type="ECO:0000313" key="6">
    <source>
        <dbReference type="EMBL" id="MBY8884776.1"/>
    </source>
</evidence>
<gene>
    <name evidence="6" type="ORF">K7472_07945</name>
</gene>
<dbReference type="SUPFAM" id="SSF102114">
    <property type="entry name" value="Radical SAM enzymes"/>
    <property type="match status" value="1"/>
</dbReference>
<dbReference type="EMBL" id="JAINVZ010000004">
    <property type="protein sequence ID" value="MBY8884776.1"/>
    <property type="molecule type" value="Genomic_DNA"/>
</dbReference>
<sequence length="290" mass="31598">MTEPTRGHRYRSALISTAGHCAIACGFCFRADRAHGLLNVDTYSRALSRLKEHGVTGVCLTGGEPTHHPELRQLVRLAHQFGMPVSIVTSARAEPEVRCLEQVAHLLENATVSADSRGAMRLGRTLRSVRSAAHTLRRIGVPSAVLHLTYWNLTGHECREIADAVDKTGASLQLSPITLDTTGLRRAGLTPNSYAEQQQRDAKFLSQHFELGTCFQRHLDALNELNSTAERPYCRSPTLYLSATGELRRCPYGTEGVSVSAPRSDIARFLAGPPTEQATADCLALCRAAA</sequence>
<keyword evidence="7" id="KW-1185">Reference proteome</keyword>
<evidence type="ECO:0000259" key="5">
    <source>
        <dbReference type="PROSITE" id="PS51918"/>
    </source>
</evidence>
<keyword evidence="2" id="KW-0479">Metal-binding</keyword>
<dbReference type="Proteomes" id="UP001198565">
    <property type="component" value="Unassembled WGS sequence"/>
</dbReference>
<dbReference type="InterPro" id="IPR007197">
    <property type="entry name" value="rSAM"/>
</dbReference>
<dbReference type="SFLD" id="SFLDG01067">
    <property type="entry name" value="SPASM/twitch_domain_containing"/>
    <property type="match status" value="1"/>
</dbReference>
<keyword evidence="3" id="KW-0408">Iron</keyword>
<name>A0ABS7QPV2_9ACTN</name>
<evidence type="ECO:0000256" key="1">
    <source>
        <dbReference type="ARBA" id="ARBA00022691"/>
    </source>
</evidence>
<dbReference type="CDD" id="cd01335">
    <property type="entry name" value="Radical_SAM"/>
    <property type="match status" value="1"/>
</dbReference>
<dbReference type="Pfam" id="PF04055">
    <property type="entry name" value="Radical_SAM"/>
    <property type="match status" value="1"/>
</dbReference>
<reference evidence="6 7" key="1">
    <citation type="submission" date="2021-08" db="EMBL/GenBank/DDBJ databases">
        <title>Streptomyces sp. PTM05 isolated from lichen.</title>
        <authorList>
            <person name="Somphong A."/>
            <person name="Phongsopitanun W."/>
            <person name="Tanasupawat S."/>
        </authorList>
    </citation>
    <scope>NUCLEOTIDE SEQUENCE [LARGE SCALE GENOMIC DNA]</scope>
    <source>
        <strain evidence="6 7">Ptm05</strain>
    </source>
</reference>
<dbReference type="InterPro" id="IPR050377">
    <property type="entry name" value="Radical_SAM_PqqE_MftC-like"/>
</dbReference>
<organism evidence="6 7">
    <name type="scientific">Streptantibioticus parmotrematis</name>
    <dbReference type="NCBI Taxonomy" id="2873249"/>
    <lineage>
        <taxon>Bacteria</taxon>
        <taxon>Bacillati</taxon>
        <taxon>Actinomycetota</taxon>
        <taxon>Actinomycetes</taxon>
        <taxon>Kitasatosporales</taxon>
        <taxon>Streptomycetaceae</taxon>
        <taxon>Streptantibioticus</taxon>
    </lineage>
</organism>
<keyword evidence="1" id="KW-0949">S-adenosyl-L-methionine</keyword>
<accession>A0ABS7QPV2</accession>
<dbReference type="InterPro" id="IPR058240">
    <property type="entry name" value="rSAM_sf"/>
</dbReference>
<evidence type="ECO:0000313" key="7">
    <source>
        <dbReference type="Proteomes" id="UP001198565"/>
    </source>
</evidence>
<dbReference type="PANTHER" id="PTHR11228">
    <property type="entry name" value="RADICAL SAM DOMAIN PROTEIN"/>
    <property type="match status" value="1"/>
</dbReference>
<evidence type="ECO:0000256" key="2">
    <source>
        <dbReference type="ARBA" id="ARBA00022723"/>
    </source>
</evidence>
<comment type="caution">
    <text evidence="6">The sequence shown here is derived from an EMBL/GenBank/DDBJ whole genome shotgun (WGS) entry which is preliminary data.</text>
</comment>
<evidence type="ECO:0000256" key="4">
    <source>
        <dbReference type="ARBA" id="ARBA00023014"/>
    </source>
</evidence>
<dbReference type="Gene3D" id="3.20.20.70">
    <property type="entry name" value="Aldolase class I"/>
    <property type="match status" value="1"/>
</dbReference>
<proteinExistence type="predicted"/>